<dbReference type="GO" id="GO:0008422">
    <property type="term" value="F:beta-glucosidase activity"/>
    <property type="evidence" value="ECO:0007669"/>
    <property type="project" value="TreeGrafter"/>
</dbReference>
<dbReference type="PANTHER" id="PTHR10353:SF154">
    <property type="entry name" value="BETA-GLUCOSIDASE 9-RELATED"/>
    <property type="match status" value="1"/>
</dbReference>
<name>A0A803N6V6_CHEQI</name>
<dbReference type="Pfam" id="PF00232">
    <property type="entry name" value="Glyco_hydro_1"/>
    <property type="match status" value="1"/>
</dbReference>
<dbReference type="InterPro" id="IPR017853">
    <property type="entry name" value="GH"/>
</dbReference>
<dbReference type="PRINTS" id="PR00131">
    <property type="entry name" value="GLHYDRLASE1"/>
</dbReference>
<proteinExistence type="inferred from homology"/>
<dbReference type="InterPro" id="IPR001360">
    <property type="entry name" value="Glyco_hydro_1"/>
</dbReference>
<comment type="similarity">
    <text evidence="1 2">Belongs to the glycosyl hydrolase 1 family.</text>
</comment>
<evidence type="ECO:0000313" key="4">
    <source>
        <dbReference type="Proteomes" id="UP000596660"/>
    </source>
</evidence>
<dbReference type="Proteomes" id="UP000596660">
    <property type="component" value="Unplaced"/>
</dbReference>
<evidence type="ECO:0000256" key="1">
    <source>
        <dbReference type="ARBA" id="ARBA00010838"/>
    </source>
</evidence>
<dbReference type="GO" id="GO:0005975">
    <property type="term" value="P:carbohydrate metabolic process"/>
    <property type="evidence" value="ECO:0007669"/>
    <property type="project" value="InterPro"/>
</dbReference>
<dbReference type="Gene3D" id="3.20.20.80">
    <property type="entry name" value="Glycosidases"/>
    <property type="match status" value="2"/>
</dbReference>
<protein>
    <submittedName>
        <fullName evidence="3">Uncharacterized protein</fullName>
    </submittedName>
</protein>
<dbReference type="PANTHER" id="PTHR10353">
    <property type="entry name" value="GLYCOSYL HYDROLASE"/>
    <property type="match status" value="1"/>
</dbReference>
<evidence type="ECO:0000313" key="3">
    <source>
        <dbReference type="EnsemblPlants" id="AUR62041464-RA:cds"/>
    </source>
</evidence>
<evidence type="ECO:0000256" key="2">
    <source>
        <dbReference type="RuleBase" id="RU003690"/>
    </source>
</evidence>
<organism evidence="3 4">
    <name type="scientific">Chenopodium quinoa</name>
    <name type="common">Quinoa</name>
    <dbReference type="NCBI Taxonomy" id="63459"/>
    <lineage>
        <taxon>Eukaryota</taxon>
        <taxon>Viridiplantae</taxon>
        <taxon>Streptophyta</taxon>
        <taxon>Embryophyta</taxon>
        <taxon>Tracheophyta</taxon>
        <taxon>Spermatophyta</taxon>
        <taxon>Magnoliopsida</taxon>
        <taxon>eudicotyledons</taxon>
        <taxon>Gunneridae</taxon>
        <taxon>Pentapetalae</taxon>
        <taxon>Caryophyllales</taxon>
        <taxon>Chenopodiaceae</taxon>
        <taxon>Chenopodioideae</taxon>
        <taxon>Atripliceae</taxon>
        <taxon>Chenopodium</taxon>
    </lineage>
</organism>
<sequence length="448" mass="51263">MFHFDLPQSVQNKYSGFLSQDIIEDFKDYADVCFQNFGDQVKNWITINEPYNFGSFGYKTGLPADNKIDPSPFVATHNIILSHATAVQHYRENYQEAQGGKIGISLSSLWYMDPLVNGEYPEIMQELVIGGLPKFPPEEKAMVQGSYDFIGLNYYTSRYVTPSHISTIDTTYGQCRMEFIEQGGVPAMPTITGSIKDLAKNVIDNDESKAKSLDEIKDALLDEYRIKDISNYLFNLRETLADIRNKDGKSEATNVKGYFVWSLADNMEIDAGGYQTRYGLNYVDYLDRHRRYRDDNLLDSATCPRCGIEDESPWHAIFDCSRVKPMWDDVQCSIMMRDGGSKSMCDLVADWCNIDTKILRKGAILAWCVWHERNQLVFKRKEVPNSVIIDRVERLDEEQGKYVKCIYSKPGLTKAPRQQKVWAAPPPGYVKINSEYRRCGGSWCCCTQ</sequence>
<dbReference type="EnsemblPlants" id="AUR62041464-RA">
    <property type="protein sequence ID" value="AUR62041464-RA:cds"/>
    <property type="gene ID" value="AUR62041464"/>
</dbReference>
<dbReference type="AlphaFoldDB" id="A0A803N6V6"/>
<reference evidence="3" key="1">
    <citation type="journal article" date="2017" name="Nature">
        <title>The genome of Chenopodium quinoa.</title>
        <authorList>
            <person name="Jarvis D.E."/>
            <person name="Ho Y.S."/>
            <person name="Lightfoot D.J."/>
            <person name="Schmoeckel S.M."/>
            <person name="Li B."/>
            <person name="Borm T.J.A."/>
            <person name="Ohyanagi H."/>
            <person name="Mineta K."/>
            <person name="Michell C.T."/>
            <person name="Saber N."/>
            <person name="Kharbatia N.M."/>
            <person name="Rupper R.R."/>
            <person name="Sharp A.R."/>
            <person name="Dally N."/>
            <person name="Boughton B.A."/>
            <person name="Woo Y.H."/>
            <person name="Gao G."/>
            <person name="Schijlen E.G.W.M."/>
            <person name="Guo X."/>
            <person name="Momin A.A."/>
            <person name="Negrao S."/>
            <person name="Al-Babili S."/>
            <person name="Gehring C."/>
            <person name="Roessner U."/>
            <person name="Jung C."/>
            <person name="Murphy K."/>
            <person name="Arold S.T."/>
            <person name="Gojobori T."/>
            <person name="van der Linden C.G."/>
            <person name="van Loo E.N."/>
            <person name="Jellen E.N."/>
            <person name="Maughan P.J."/>
            <person name="Tester M."/>
        </authorList>
    </citation>
    <scope>NUCLEOTIDE SEQUENCE [LARGE SCALE GENOMIC DNA]</scope>
    <source>
        <strain evidence="3">cv. PI 614886</strain>
    </source>
</reference>
<dbReference type="Gramene" id="AUR62041464-RA">
    <property type="protein sequence ID" value="AUR62041464-RA:cds"/>
    <property type="gene ID" value="AUR62041464"/>
</dbReference>
<keyword evidence="4" id="KW-1185">Reference proteome</keyword>
<accession>A0A803N6V6</accession>
<dbReference type="SUPFAM" id="SSF51445">
    <property type="entry name" value="(Trans)glycosidases"/>
    <property type="match status" value="1"/>
</dbReference>
<reference evidence="3" key="2">
    <citation type="submission" date="2021-03" db="UniProtKB">
        <authorList>
            <consortium name="EnsemblPlants"/>
        </authorList>
    </citation>
    <scope>IDENTIFICATION</scope>
</reference>